<evidence type="ECO:0000256" key="3">
    <source>
        <dbReference type="ARBA" id="ARBA00022692"/>
    </source>
</evidence>
<reference evidence="7 8" key="1">
    <citation type="submission" date="2019-04" db="EMBL/GenBank/DDBJ databases">
        <title>Natronospirillum operosus gen. nov., sp. nov., a haloalkaliphilic satellite isolated from decaying biomass of laboratory culture of cyanobacterium Geitlerinema sp. and proposal of Natronospirillaceae fam. nov. and Saccharospirillaceae fam. nov.</title>
        <authorList>
            <person name="Kevbrin V."/>
            <person name="Boltyanskaya Y."/>
            <person name="Koziaeva V."/>
            <person name="Grouzdev D.S."/>
            <person name="Park M."/>
            <person name="Cho J."/>
        </authorList>
    </citation>
    <scope>NUCLEOTIDE SEQUENCE [LARGE SCALE GENOMIC DNA]</scope>
    <source>
        <strain evidence="7 8">G-116</strain>
    </source>
</reference>
<evidence type="ECO:0000256" key="2">
    <source>
        <dbReference type="ARBA" id="ARBA00009190"/>
    </source>
</evidence>
<dbReference type="InterPro" id="IPR001727">
    <property type="entry name" value="GDT1-like"/>
</dbReference>
<protein>
    <recommendedName>
        <fullName evidence="6">GDT1 family protein</fullName>
    </recommendedName>
</protein>
<feature type="transmembrane region" description="Helical" evidence="6">
    <location>
        <begin position="134"/>
        <end position="152"/>
    </location>
</feature>
<gene>
    <name evidence="7" type="ORF">E4656_15845</name>
</gene>
<keyword evidence="3 6" id="KW-0812">Transmembrane</keyword>
<keyword evidence="4 6" id="KW-1133">Transmembrane helix</keyword>
<name>A0A4Z0WAQ9_9GAMM</name>
<dbReference type="PANTHER" id="PTHR12608:SF1">
    <property type="entry name" value="TRANSMEMBRANE PROTEIN 165"/>
    <property type="match status" value="1"/>
</dbReference>
<comment type="subcellular location">
    <subcellularLocation>
        <location evidence="1 6">Membrane</location>
        <topology evidence="1 6">Multi-pass membrane protein</topology>
    </subcellularLocation>
</comment>
<dbReference type="Pfam" id="PF01169">
    <property type="entry name" value="GDT1"/>
    <property type="match status" value="2"/>
</dbReference>
<proteinExistence type="inferred from homology"/>
<comment type="caution">
    <text evidence="7">The sequence shown here is derived from an EMBL/GenBank/DDBJ whole genome shotgun (WGS) entry which is preliminary data.</text>
</comment>
<dbReference type="OrthoDB" id="9801356at2"/>
<feature type="transmembrane region" description="Helical" evidence="6">
    <location>
        <begin position="67"/>
        <end position="85"/>
    </location>
</feature>
<organism evidence="7 8">
    <name type="scientific">Natronospirillum operosum</name>
    <dbReference type="NCBI Taxonomy" id="2759953"/>
    <lineage>
        <taxon>Bacteria</taxon>
        <taxon>Pseudomonadati</taxon>
        <taxon>Pseudomonadota</taxon>
        <taxon>Gammaproteobacteria</taxon>
        <taxon>Oceanospirillales</taxon>
        <taxon>Natronospirillaceae</taxon>
        <taxon>Natronospirillum</taxon>
    </lineage>
</organism>
<feature type="transmembrane region" description="Helical" evidence="6">
    <location>
        <begin position="164"/>
        <end position="182"/>
    </location>
</feature>
<dbReference type="AlphaFoldDB" id="A0A4Z0WAQ9"/>
<evidence type="ECO:0000256" key="1">
    <source>
        <dbReference type="ARBA" id="ARBA00004141"/>
    </source>
</evidence>
<feature type="transmembrane region" description="Helical" evidence="6">
    <location>
        <begin position="36"/>
        <end position="61"/>
    </location>
</feature>
<keyword evidence="8" id="KW-1185">Reference proteome</keyword>
<dbReference type="Proteomes" id="UP000297475">
    <property type="component" value="Unassembled WGS sequence"/>
</dbReference>
<feature type="transmembrane region" description="Helical" evidence="6">
    <location>
        <begin position="6"/>
        <end position="29"/>
    </location>
</feature>
<evidence type="ECO:0000256" key="6">
    <source>
        <dbReference type="RuleBase" id="RU365102"/>
    </source>
</evidence>
<sequence length="209" mass="23243">MDAFLVSALAVGIAEIGDRSLFLALLLGLRYRRPWPIFWGMALGLFANQLLTALAGLWLFSLLPMHWQPWLIAGVFLIMAVWLLFEEDDAPPPVRSGRHLMLSSALAFFILEMADKTQVTVIGLMGVYGQVVPVVLGATLGILLVTTPALWLGHRFADRIPTRVVRRLASLLFLLLALWVMADALGWLPDWWSVSDLFPRLQPEDAASP</sequence>
<evidence type="ECO:0000313" key="7">
    <source>
        <dbReference type="EMBL" id="TGG91501.1"/>
    </source>
</evidence>
<accession>A0A4Z0WAQ9</accession>
<dbReference type="EMBL" id="SRMF01000008">
    <property type="protein sequence ID" value="TGG91501.1"/>
    <property type="molecule type" value="Genomic_DNA"/>
</dbReference>
<evidence type="ECO:0000256" key="4">
    <source>
        <dbReference type="ARBA" id="ARBA00022989"/>
    </source>
</evidence>
<dbReference type="GO" id="GO:0016020">
    <property type="term" value="C:membrane"/>
    <property type="evidence" value="ECO:0007669"/>
    <property type="project" value="UniProtKB-SubCell"/>
</dbReference>
<comment type="similarity">
    <text evidence="2 6">Belongs to the GDT1 family.</text>
</comment>
<dbReference type="GO" id="GO:0046873">
    <property type="term" value="F:metal ion transmembrane transporter activity"/>
    <property type="evidence" value="ECO:0007669"/>
    <property type="project" value="InterPro"/>
</dbReference>
<dbReference type="PANTHER" id="PTHR12608">
    <property type="entry name" value="TRANSMEMBRANE PROTEIN HTP-1 RELATED"/>
    <property type="match status" value="1"/>
</dbReference>
<evidence type="ECO:0000256" key="5">
    <source>
        <dbReference type="ARBA" id="ARBA00023136"/>
    </source>
</evidence>
<keyword evidence="5 6" id="KW-0472">Membrane</keyword>
<dbReference type="RefSeq" id="WP_135484285.1">
    <property type="nucleotide sequence ID" value="NZ_SRMF01000008.1"/>
</dbReference>
<evidence type="ECO:0000313" key="8">
    <source>
        <dbReference type="Proteomes" id="UP000297475"/>
    </source>
</evidence>